<dbReference type="InterPro" id="IPR013087">
    <property type="entry name" value="Znf_C2H2_type"/>
</dbReference>
<gene>
    <name evidence="3" type="ORF">SSLN_LOCUS13522</name>
</gene>
<sequence length="130" mass="14423">MQQQSHNINFCHTCIKPHDYDHPNHAPPPTITDTFLPAPTPSTDHGDEQNLPHLRHLRGHLRLPVTSFSFTSSIPTAPSTSDGDSVLTCPHCDSTFTSHISLVGYLRIHRTETGELVPGAPTHSRDRHPQ</sequence>
<dbReference type="AlphaFoldDB" id="A0A183TAM4"/>
<keyword evidence="1" id="KW-0863">Zinc-finger</keyword>
<evidence type="ECO:0000313" key="5">
    <source>
        <dbReference type="WBParaSite" id="SSLN_0001403701-mRNA-1"/>
    </source>
</evidence>
<evidence type="ECO:0000313" key="3">
    <source>
        <dbReference type="EMBL" id="VDL99907.1"/>
    </source>
</evidence>
<feature type="domain" description="C2H2-type" evidence="2">
    <location>
        <begin position="87"/>
        <end position="114"/>
    </location>
</feature>
<name>A0A183TAM4_SCHSO</name>
<reference evidence="3 4" key="2">
    <citation type="submission" date="2018-11" db="EMBL/GenBank/DDBJ databases">
        <authorList>
            <consortium name="Pathogen Informatics"/>
        </authorList>
    </citation>
    <scope>NUCLEOTIDE SEQUENCE [LARGE SCALE GENOMIC DNA]</scope>
    <source>
        <strain evidence="3 4">NST_G2</strain>
    </source>
</reference>
<evidence type="ECO:0000313" key="4">
    <source>
        <dbReference type="Proteomes" id="UP000275846"/>
    </source>
</evidence>
<evidence type="ECO:0000259" key="2">
    <source>
        <dbReference type="PROSITE" id="PS50157"/>
    </source>
</evidence>
<keyword evidence="1" id="KW-0479">Metal-binding</keyword>
<accession>A0A183TAM4</accession>
<reference evidence="5" key="1">
    <citation type="submission" date="2016-06" db="UniProtKB">
        <authorList>
            <consortium name="WormBaseParasite"/>
        </authorList>
    </citation>
    <scope>IDENTIFICATION</scope>
</reference>
<dbReference type="WBParaSite" id="SSLN_0001403701-mRNA-1">
    <property type="protein sequence ID" value="SSLN_0001403701-mRNA-1"/>
    <property type="gene ID" value="SSLN_0001403701"/>
</dbReference>
<proteinExistence type="predicted"/>
<dbReference type="EMBL" id="UYSU01038159">
    <property type="protein sequence ID" value="VDL99907.1"/>
    <property type="molecule type" value="Genomic_DNA"/>
</dbReference>
<dbReference type="PROSITE" id="PS50157">
    <property type="entry name" value="ZINC_FINGER_C2H2_2"/>
    <property type="match status" value="1"/>
</dbReference>
<keyword evidence="4" id="KW-1185">Reference proteome</keyword>
<protein>
    <submittedName>
        <fullName evidence="5">C2H2-type domain-containing protein</fullName>
    </submittedName>
</protein>
<evidence type="ECO:0000256" key="1">
    <source>
        <dbReference type="PROSITE-ProRule" id="PRU00042"/>
    </source>
</evidence>
<keyword evidence="1" id="KW-0862">Zinc</keyword>
<dbReference type="OrthoDB" id="6319425at2759"/>
<organism evidence="5">
    <name type="scientific">Schistocephalus solidus</name>
    <name type="common">Tapeworm</name>
    <dbReference type="NCBI Taxonomy" id="70667"/>
    <lineage>
        <taxon>Eukaryota</taxon>
        <taxon>Metazoa</taxon>
        <taxon>Spiralia</taxon>
        <taxon>Lophotrochozoa</taxon>
        <taxon>Platyhelminthes</taxon>
        <taxon>Cestoda</taxon>
        <taxon>Eucestoda</taxon>
        <taxon>Diphyllobothriidea</taxon>
        <taxon>Diphyllobothriidae</taxon>
        <taxon>Schistocephalus</taxon>
    </lineage>
</organism>
<dbReference type="GO" id="GO:0008270">
    <property type="term" value="F:zinc ion binding"/>
    <property type="evidence" value="ECO:0007669"/>
    <property type="project" value="UniProtKB-KW"/>
</dbReference>
<dbReference type="Proteomes" id="UP000275846">
    <property type="component" value="Unassembled WGS sequence"/>
</dbReference>